<dbReference type="EMBL" id="ML977317">
    <property type="protein sequence ID" value="KAF2118107.1"/>
    <property type="molecule type" value="Genomic_DNA"/>
</dbReference>
<feature type="signal peptide" evidence="2">
    <location>
        <begin position="1"/>
        <end position="19"/>
    </location>
</feature>
<evidence type="ECO:0000313" key="4">
    <source>
        <dbReference type="Proteomes" id="UP000799770"/>
    </source>
</evidence>
<gene>
    <name evidence="3" type="ORF">BDV96DRAFT_377720</name>
</gene>
<feature type="region of interest" description="Disordered" evidence="1">
    <location>
        <begin position="108"/>
        <end position="134"/>
    </location>
</feature>
<organism evidence="3 4">
    <name type="scientific">Lophiotrema nucula</name>
    <dbReference type="NCBI Taxonomy" id="690887"/>
    <lineage>
        <taxon>Eukaryota</taxon>
        <taxon>Fungi</taxon>
        <taxon>Dikarya</taxon>
        <taxon>Ascomycota</taxon>
        <taxon>Pezizomycotina</taxon>
        <taxon>Dothideomycetes</taxon>
        <taxon>Pleosporomycetidae</taxon>
        <taxon>Pleosporales</taxon>
        <taxon>Lophiotremataceae</taxon>
        <taxon>Lophiotrema</taxon>
    </lineage>
</organism>
<name>A0A6A5ZH58_9PLEO</name>
<keyword evidence="4" id="KW-1185">Reference proteome</keyword>
<evidence type="ECO:0000256" key="1">
    <source>
        <dbReference type="SAM" id="MobiDB-lite"/>
    </source>
</evidence>
<feature type="chain" id="PRO_5025497094" evidence="2">
    <location>
        <begin position="20"/>
        <end position="329"/>
    </location>
</feature>
<sequence>MNTIRCSAIGLLLLTSALASPGFDHNLNNIGPGVQGRKANNLNLDTLKEKVKGIDIPAVGDIGNIGAQDKQAQGVDINGLLNGQANQPQPQAAGAGQPIDINSLLNGAASQSKNQPSQPQITQPPQAAGVGIPNIGDLASLQKGQQGGFGADNGIAALLGGNKGQGNGGKGQGNGGQGNGVEIVQVKETIILNNGGGGGGGGGGGKNVTVTQEALVNNTVTMTITDKVTEKITETVQAAAVAASTVTITAGAPAAAAAGQTVTITESVRFLPPSLFFYSSSTHLTPLSSLPLAVRIPSQLTRELNRSAQTPEHHSPCKQTPPPLPPPLP</sequence>
<feature type="region of interest" description="Disordered" evidence="1">
    <location>
        <begin position="305"/>
        <end position="329"/>
    </location>
</feature>
<dbReference type="AlphaFoldDB" id="A0A6A5ZH58"/>
<dbReference type="Proteomes" id="UP000799770">
    <property type="component" value="Unassembled WGS sequence"/>
</dbReference>
<accession>A0A6A5ZH58</accession>
<feature type="compositionally biased region" description="Low complexity" evidence="1">
    <location>
        <begin position="115"/>
        <end position="126"/>
    </location>
</feature>
<proteinExistence type="predicted"/>
<dbReference type="OrthoDB" id="3800311at2759"/>
<feature type="compositionally biased region" description="Pro residues" evidence="1">
    <location>
        <begin position="319"/>
        <end position="329"/>
    </location>
</feature>
<keyword evidence="2" id="KW-0732">Signal</keyword>
<reference evidence="3" key="1">
    <citation type="journal article" date="2020" name="Stud. Mycol.">
        <title>101 Dothideomycetes genomes: a test case for predicting lifestyles and emergence of pathogens.</title>
        <authorList>
            <person name="Haridas S."/>
            <person name="Albert R."/>
            <person name="Binder M."/>
            <person name="Bloem J."/>
            <person name="Labutti K."/>
            <person name="Salamov A."/>
            <person name="Andreopoulos B."/>
            <person name="Baker S."/>
            <person name="Barry K."/>
            <person name="Bills G."/>
            <person name="Bluhm B."/>
            <person name="Cannon C."/>
            <person name="Castanera R."/>
            <person name="Culley D."/>
            <person name="Daum C."/>
            <person name="Ezra D."/>
            <person name="Gonzalez J."/>
            <person name="Henrissat B."/>
            <person name="Kuo A."/>
            <person name="Liang C."/>
            <person name="Lipzen A."/>
            <person name="Lutzoni F."/>
            <person name="Magnuson J."/>
            <person name="Mondo S."/>
            <person name="Nolan M."/>
            <person name="Ohm R."/>
            <person name="Pangilinan J."/>
            <person name="Park H.-J."/>
            <person name="Ramirez L."/>
            <person name="Alfaro M."/>
            <person name="Sun H."/>
            <person name="Tritt A."/>
            <person name="Yoshinaga Y."/>
            <person name="Zwiers L.-H."/>
            <person name="Turgeon B."/>
            <person name="Goodwin S."/>
            <person name="Spatafora J."/>
            <person name="Crous P."/>
            <person name="Grigoriev I."/>
        </authorList>
    </citation>
    <scope>NUCLEOTIDE SEQUENCE</scope>
    <source>
        <strain evidence="3">CBS 627.86</strain>
    </source>
</reference>
<protein>
    <submittedName>
        <fullName evidence="3">Uncharacterized protein</fullName>
    </submittedName>
</protein>
<evidence type="ECO:0000313" key="3">
    <source>
        <dbReference type="EMBL" id="KAF2118107.1"/>
    </source>
</evidence>
<evidence type="ECO:0000256" key="2">
    <source>
        <dbReference type="SAM" id="SignalP"/>
    </source>
</evidence>